<dbReference type="GeneID" id="98910950"/>
<keyword evidence="7 10" id="KW-0342">GTP-binding</keyword>
<dbReference type="HAMAP" id="MF_00321">
    <property type="entry name" value="GTPase_EngB"/>
    <property type="match status" value="1"/>
</dbReference>
<dbReference type="Gene3D" id="3.40.50.300">
    <property type="entry name" value="P-loop containing nucleotide triphosphate hydrolases"/>
    <property type="match status" value="1"/>
</dbReference>
<keyword evidence="4" id="KW-0479">Metal-binding</keyword>
<gene>
    <name evidence="10" type="primary">engB</name>
    <name evidence="12" type="ORF">HMPREF9453_01373</name>
</gene>
<dbReference type="InterPro" id="IPR019987">
    <property type="entry name" value="GTP-bd_ribosome_bio_YsxC"/>
</dbReference>
<evidence type="ECO:0000256" key="8">
    <source>
        <dbReference type="ARBA" id="ARBA00023210"/>
    </source>
</evidence>
<name>H1D185_9FIRM</name>
<dbReference type="EMBL" id="ADLT01000045">
    <property type="protein sequence ID" value="EHO62781.1"/>
    <property type="molecule type" value="Genomic_DNA"/>
</dbReference>
<evidence type="ECO:0000256" key="4">
    <source>
        <dbReference type="ARBA" id="ARBA00022723"/>
    </source>
</evidence>
<dbReference type="PROSITE" id="PS51706">
    <property type="entry name" value="G_ENGB"/>
    <property type="match status" value="1"/>
</dbReference>
<proteinExistence type="inferred from homology"/>
<sequence>MSEIKKMDEFHIFSSAYVRAAVNRSQYVNDGKKEIAFIGRSNVGKSSLINSLCGRKKLAFVSREPGKTRTINYYAIQSRRMENEEEVRQDWYLVDLPGYGFAKTSQQNKDSWSAFIADYLEHSPSLQMIGLLIDLRHPGLPIDMKAYEWLRSIAPSLQIIGTKGDKLKRNELVKNKKLLEKYFPGDFPPIAYSALTGEGREELLKVIEGKICD</sequence>
<dbReference type="InterPro" id="IPR030393">
    <property type="entry name" value="G_ENGB_dom"/>
</dbReference>
<comment type="caution">
    <text evidence="12">The sequence shown here is derived from an EMBL/GenBank/DDBJ whole genome shotgun (WGS) entry which is preliminary data.</text>
</comment>
<dbReference type="HOGENOM" id="CLU_033732_3_2_9"/>
<reference evidence="12 13" key="1">
    <citation type="submission" date="2011-11" db="EMBL/GenBank/DDBJ databases">
        <title>The Genome Sequence of Dialister succinatiphilus YIT 11850.</title>
        <authorList>
            <consortium name="The Broad Institute Genome Sequencing Platform"/>
            <person name="Earl A."/>
            <person name="Ward D."/>
            <person name="Feldgarden M."/>
            <person name="Gevers D."/>
            <person name="Morotomi M."/>
            <person name="Young S.K."/>
            <person name="Zeng Q."/>
            <person name="Gargeya S."/>
            <person name="Fitzgerald M."/>
            <person name="Haas B."/>
            <person name="Abouelleil A."/>
            <person name="Alvarado L."/>
            <person name="Arachchi H.M."/>
            <person name="Berlin A."/>
            <person name="Brown A."/>
            <person name="Chapman S.B."/>
            <person name="Dunbar C."/>
            <person name="Gearin G."/>
            <person name="Goldberg J."/>
            <person name="Griggs A."/>
            <person name="Gujja S."/>
            <person name="Heiman D."/>
            <person name="Howarth C."/>
            <person name="Lui A."/>
            <person name="MacDonald P.J.P."/>
            <person name="Montmayeur A."/>
            <person name="Murphy C."/>
            <person name="Neiman D."/>
            <person name="Pearson M."/>
            <person name="Priest M."/>
            <person name="Roberts A."/>
            <person name="Saif S."/>
            <person name="Shea T."/>
            <person name="Sisk P."/>
            <person name="Stolte C."/>
            <person name="Sykes S."/>
            <person name="Wortman J."/>
            <person name="Nusbaum C."/>
            <person name="Birren B."/>
        </authorList>
    </citation>
    <scope>NUCLEOTIDE SEQUENCE [LARGE SCALE GENOMIC DNA]</scope>
    <source>
        <strain evidence="12 13">YIT 11850</strain>
    </source>
</reference>
<evidence type="ECO:0000256" key="9">
    <source>
        <dbReference type="ARBA" id="ARBA00023306"/>
    </source>
</evidence>
<evidence type="ECO:0000313" key="12">
    <source>
        <dbReference type="EMBL" id="EHO62781.1"/>
    </source>
</evidence>
<comment type="function">
    <text evidence="10">Necessary for normal cell division and for the maintenance of normal septation.</text>
</comment>
<dbReference type="CDD" id="cd01876">
    <property type="entry name" value="YihA_EngB"/>
    <property type="match status" value="1"/>
</dbReference>
<dbReference type="eggNOG" id="COG0218">
    <property type="taxonomic scope" value="Bacteria"/>
</dbReference>
<dbReference type="RefSeq" id="WP_008859867.1">
    <property type="nucleotide sequence ID" value="NZ_JH591188.1"/>
</dbReference>
<keyword evidence="8 10" id="KW-0717">Septation</keyword>
<evidence type="ECO:0000259" key="11">
    <source>
        <dbReference type="PROSITE" id="PS51706"/>
    </source>
</evidence>
<protein>
    <recommendedName>
        <fullName evidence="10">Probable GTP-binding protein EngB</fullName>
    </recommendedName>
</protein>
<evidence type="ECO:0000256" key="7">
    <source>
        <dbReference type="ARBA" id="ARBA00023134"/>
    </source>
</evidence>
<dbReference type="GO" id="GO:0000917">
    <property type="term" value="P:division septum assembly"/>
    <property type="evidence" value="ECO:0007669"/>
    <property type="project" value="UniProtKB-KW"/>
</dbReference>
<accession>H1D185</accession>
<dbReference type="InterPro" id="IPR006073">
    <property type="entry name" value="GTP-bd"/>
</dbReference>
<evidence type="ECO:0000313" key="13">
    <source>
        <dbReference type="Proteomes" id="UP000003277"/>
    </source>
</evidence>
<keyword evidence="9 10" id="KW-0131">Cell cycle</keyword>
<comment type="cofactor">
    <cofactor evidence="1">
        <name>Mg(2+)</name>
        <dbReference type="ChEBI" id="CHEBI:18420"/>
    </cofactor>
</comment>
<feature type="domain" description="EngB-type G" evidence="11">
    <location>
        <begin position="31"/>
        <end position="213"/>
    </location>
</feature>
<comment type="similarity">
    <text evidence="2 10">Belongs to the TRAFAC class TrmE-Era-EngA-EngB-Septin-like GTPase superfamily. EngB GTPase family.</text>
</comment>
<evidence type="ECO:0000256" key="10">
    <source>
        <dbReference type="HAMAP-Rule" id="MF_00321"/>
    </source>
</evidence>
<dbReference type="OrthoDB" id="9804921at2"/>
<dbReference type="Proteomes" id="UP000003277">
    <property type="component" value="Unassembled WGS sequence"/>
</dbReference>
<evidence type="ECO:0000256" key="1">
    <source>
        <dbReference type="ARBA" id="ARBA00001946"/>
    </source>
</evidence>
<dbReference type="InterPro" id="IPR027417">
    <property type="entry name" value="P-loop_NTPase"/>
</dbReference>
<dbReference type="PATRIC" id="fig|742743.3.peg.1394"/>
<dbReference type="PANTHER" id="PTHR11649:SF13">
    <property type="entry name" value="ENGB-TYPE G DOMAIN-CONTAINING PROTEIN"/>
    <property type="match status" value="1"/>
</dbReference>
<evidence type="ECO:0000256" key="6">
    <source>
        <dbReference type="ARBA" id="ARBA00022842"/>
    </source>
</evidence>
<dbReference type="PANTHER" id="PTHR11649">
    <property type="entry name" value="MSS1/TRME-RELATED GTP-BINDING PROTEIN"/>
    <property type="match status" value="1"/>
</dbReference>
<keyword evidence="6" id="KW-0460">Magnesium</keyword>
<dbReference type="AlphaFoldDB" id="H1D185"/>
<dbReference type="NCBIfam" id="TIGR03598">
    <property type="entry name" value="GTPase_YsxC"/>
    <property type="match status" value="1"/>
</dbReference>
<keyword evidence="13" id="KW-1185">Reference proteome</keyword>
<keyword evidence="3 10" id="KW-0132">Cell division</keyword>
<evidence type="ECO:0000256" key="2">
    <source>
        <dbReference type="ARBA" id="ARBA00009638"/>
    </source>
</evidence>
<dbReference type="STRING" id="742743.HMPREF9453_01373"/>
<evidence type="ECO:0000256" key="5">
    <source>
        <dbReference type="ARBA" id="ARBA00022741"/>
    </source>
</evidence>
<organism evidence="12 13">
    <name type="scientific">Dialister succinatiphilus YIT 11850</name>
    <dbReference type="NCBI Taxonomy" id="742743"/>
    <lineage>
        <taxon>Bacteria</taxon>
        <taxon>Bacillati</taxon>
        <taxon>Bacillota</taxon>
        <taxon>Negativicutes</taxon>
        <taxon>Veillonellales</taxon>
        <taxon>Veillonellaceae</taxon>
        <taxon>Dialister</taxon>
    </lineage>
</organism>
<dbReference type="SUPFAM" id="SSF52540">
    <property type="entry name" value="P-loop containing nucleoside triphosphate hydrolases"/>
    <property type="match status" value="1"/>
</dbReference>
<keyword evidence="5 10" id="KW-0547">Nucleotide-binding</keyword>
<dbReference type="GO" id="GO:0046872">
    <property type="term" value="F:metal ion binding"/>
    <property type="evidence" value="ECO:0007669"/>
    <property type="project" value="UniProtKB-KW"/>
</dbReference>
<dbReference type="Pfam" id="PF01926">
    <property type="entry name" value="MMR_HSR1"/>
    <property type="match status" value="1"/>
</dbReference>
<evidence type="ECO:0000256" key="3">
    <source>
        <dbReference type="ARBA" id="ARBA00022618"/>
    </source>
</evidence>
<dbReference type="GO" id="GO:0005525">
    <property type="term" value="F:GTP binding"/>
    <property type="evidence" value="ECO:0007669"/>
    <property type="project" value="UniProtKB-UniRule"/>
</dbReference>